<name>A0A0F9UIJ3_9ZZZZ</name>
<dbReference type="GO" id="GO:0008270">
    <property type="term" value="F:zinc ion binding"/>
    <property type="evidence" value="ECO:0007669"/>
    <property type="project" value="InterPro"/>
</dbReference>
<accession>A0A0F9UIJ3</accession>
<proteinExistence type="predicted"/>
<protein>
    <recommendedName>
        <fullName evidence="1">HNH nuclease domain-containing protein</fullName>
    </recommendedName>
</protein>
<dbReference type="Pfam" id="PF01844">
    <property type="entry name" value="HNH"/>
    <property type="match status" value="1"/>
</dbReference>
<evidence type="ECO:0000313" key="2">
    <source>
        <dbReference type="EMBL" id="KKN61056.1"/>
    </source>
</evidence>
<comment type="caution">
    <text evidence="2">The sequence shown here is derived from an EMBL/GenBank/DDBJ whole genome shotgun (WGS) entry which is preliminary data.</text>
</comment>
<feature type="domain" description="HNH nuclease" evidence="1">
    <location>
        <begin position="231"/>
        <end position="286"/>
    </location>
</feature>
<reference evidence="2" key="1">
    <citation type="journal article" date="2015" name="Nature">
        <title>Complex archaea that bridge the gap between prokaryotes and eukaryotes.</title>
        <authorList>
            <person name="Spang A."/>
            <person name="Saw J.H."/>
            <person name="Jorgensen S.L."/>
            <person name="Zaremba-Niedzwiedzka K."/>
            <person name="Martijn J."/>
            <person name="Lind A.E."/>
            <person name="van Eijk R."/>
            <person name="Schleper C."/>
            <person name="Guy L."/>
            <person name="Ettema T.J."/>
        </authorList>
    </citation>
    <scope>NUCLEOTIDE SEQUENCE</scope>
</reference>
<dbReference type="SMART" id="SM00507">
    <property type="entry name" value="HNHc"/>
    <property type="match status" value="1"/>
</dbReference>
<dbReference type="EMBL" id="LAZR01000673">
    <property type="protein sequence ID" value="KKN61056.1"/>
    <property type="molecule type" value="Genomic_DNA"/>
</dbReference>
<evidence type="ECO:0000259" key="1">
    <source>
        <dbReference type="SMART" id="SM00507"/>
    </source>
</evidence>
<dbReference type="GO" id="GO:0004519">
    <property type="term" value="F:endonuclease activity"/>
    <property type="evidence" value="ECO:0007669"/>
    <property type="project" value="InterPro"/>
</dbReference>
<sequence length="310" mass="36133">MGSDIDWKPQIKKLTRLSLEIYKDKEFTEETFIQKLSLIFFDSKLVANTDNRTIAFLEFCFYMADGPYSRRFTFFVIVLRKVFSVYPPLRKLINETSAAAIGNMTLGAIGGLKFEISDLYELKRVLWAWGKMGLKRNTVTSVFRAIRKKYIVKQGILKKDLLLLARLKAIFPMHQKSFIPSNLNLNQALYDHFKERFGKIIKDYKEKGLFIEEMIQEENKRELPVGVKRNNLLSFLVRKANGFKCELCKTKKKRSNTIQTHHITLLSEGGEDHSQNMIVLCESHHESVHAGEIMIERGDTKTWIKYSNEY</sequence>
<dbReference type="Gene3D" id="1.10.30.50">
    <property type="match status" value="1"/>
</dbReference>
<dbReference type="InterPro" id="IPR002711">
    <property type="entry name" value="HNH"/>
</dbReference>
<dbReference type="GO" id="GO:0003676">
    <property type="term" value="F:nucleic acid binding"/>
    <property type="evidence" value="ECO:0007669"/>
    <property type="project" value="InterPro"/>
</dbReference>
<gene>
    <name evidence="2" type="ORF">LCGC14_0525640</name>
</gene>
<dbReference type="InterPro" id="IPR003615">
    <property type="entry name" value="HNH_nuc"/>
</dbReference>
<organism evidence="2">
    <name type="scientific">marine sediment metagenome</name>
    <dbReference type="NCBI Taxonomy" id="412755"/>
    <lineage>
        <taxon>unclassified sequences</taxon>
        <taxon>metagenomes</taxon>
        <taxon>ecological metagenomes</taxon>
    </lineage>
</organism>
<dbReference type="AlphaFoldDB" id="A0A0F9UIJ3"/>
<dbReference type="CDD" id="cd00085">
    <property type="entry name" value="HNHc"/>
    <property type="match status" value="1"/>
</dbReference>